<evidence type="ECO:0000313" key="2">
    <source>
        <dbReference type="Proteomes" id="UP000801492"/>
    </source>
</evidence>
<dbReference type="EMBL" id="VTPC01090919">
    <property type="protein sequence ID" value="KAF2880727.1"/>
    <property type="molecule type" value="Genomic_DNA"/>
</dbReference>
<dbReference type="OrthoDB" id="8191996at2759"/>
<protein>
    <submittedName>
        <fullName evidence="1">Uncharacterized protein</fullName>
    </submittedName>
</protein>
<evidence type="ECO:0000313" key="1">
    <source>
        <dbReference type="EMBL" id="KAF2880727.1"/>
    </source>
</evidence>
<keyword evidence="2" id="KW-1185">Reference proteome</keyword>
<dbReference type="Gene3D" id="3.30.420.10">
    <property type="entry name" value="Ribonuclease H-like superfamily/Ribonuclease H"/>
    <property type="match status" value="1"/>
</dbReference>
<organism evidence="1 2">
    <name type="scientific">Ignelater luminosus</name>
    <name type="common">Cucubano</name>
    <name type="synonym">Pyrophorus luminosus</name>
    <dbReference type="NCBI Taxonomy" id="2038154"/>
    <lineage>
        <taxon>Eukaryota</taxon>
        <taxon>Metazoa</taxon>
        <taxon>Ecdysozoa</taxon>
        <taxon>Arthropoda</taxon>
        <taxon>Hexapoda</taxon>
        <taxon>Insecta</taxon>
        <taxon>Pterygota</taxon>
        <taxon>Neoptera</taxon>
        <taxon>Endopterygota</taxon>
        <taxon>Coleoptera</taxon>
        <taxon>Polyphaga</taxon>
        <taxon>Elateriformia</taxon>
        <taxon>Elateroidea</taxon>
        <taxon>Elateridae</taxon>
        <taxon>Agrypninae</taxon>
        <taxon>Pyrophorini</taxon>
        <taxon>Ignelater</taxon>
    </lineage>
</organism>
<gene>
    <name evidence="1" type="ORF">ILUMI_25446</name>
</gene>
<dbReference type="Proteomes" id="UP000801492">
    <property type="component" value="Unassembled WGS sequence"/>
</dbReference>
<reference evidence="1" key="1">
    <citation type="submission" date="2019-08" db="EMBL/GenBank/DDBJ databases">
        <title>The genome of the North American firefly Photinus pyralis.</title>
        <authorList>
            <consortium name="Photinus pyralis genome working group"/>
            <person name="Fallon T.R."/>
            <person name="Sander Lower S.E."/>
            <person name="Weng J.-K."/>
        </authorList>
    </citation>
    <scope>NUCLEOTIDE SEQUENCE</scope>
    <source>
        <strain evidence="1">TRF0915ILg1</strain>
        <tissue evidence="1">Whole body</tissue>
    </source>
</reference>
<name>A0A8K0C8I4_IGNLU</name>
<dbReference type="InterPro" id="IPR036397">
    <property type="entry name" value="RNaseH_sf"/>
</dbReference>
<proteinExistence type="predicted"/>
<sequence length="243" mass="28080">MVTDVVSIAEVWKQHFTDLYQGDNHNTSEDSLIPFEKELNILKSEVKKALNTLKNQKVLSGDGIIAIGNNGVEIIHALCHKRIGLSGRYATTLYNHSEELFKTEDIHQSEKQVEEVPFDYTDDNDVSRKEVTVWCRKFEDGQTELNDDPERKRGRLSTLHTDDNCTIAKRFIGEDGIHRSICDLNFRKARWVLKMLSDEQKSNRMGVALQNLTRYQQEGNSFIQIIITGDETWVYEFILETKQ</sequence>
<dbReference type="AlphaFoldDB" id="A0A8K0C8I4"/>
<dbReference type="GO" id="GO:0003676">
    <property type="term" value="F:nucleic acid binding"/>
    <property type="evidence" value="ECO:0007669"/>
    <property type="project" value="InterPro"/>
</dbReference>
<comment type="caution">
    <text evidence="1">The sequence shown here is derived from an EMBL/GenBank/DDBJ whole genome shotgun (WGS) entry which is preliminary data.</text>
</comment>
<accession>A0A8K0C8I4</accession>